<feature type="transmembrane region" description="Helical" evidence="1">
    <location>
        <begin position="65"/>
        <end position="83"/>
    </location>
</feature>
<keyword evidence="3" id="KW-0540">Nuclease</keyword>
<keyword evidence="3" id="KW-0378">Hydrolase</keyword>
<keyword evidence="1" id="KW-0472">Membrane</keyword>
<accession>A0A1W9YPW8</accession>
<feature type="domain" description="Endonuclease/exonuclease/phosphatase" evidence="2">
    <location>
        <begin position="99"/>
        <end position="311"/>
    </location>
</feature>
<gene>
    <name evidence="3" type="ORF">BST17_25260</name>
</gene>
<dbReference type="OrthoDB" id="2340043at2"/>
<keyword evidence="1" id="KW-0812">Transmembrane</keyword>
<dbReference type="GO" id="GO:0004519">
    <property type="term" value="F:endonuclease activity"/>
    <property type="evidence" value="ECO:0007669"/>
    <property type="project" value="UniProtKB-KW"/>
</dbReference>
<dbReference type="STRING" id="564198.BST17_25260"/>
<evidence type="ECO:0000259" key="2">
    <source>
        <dbReference type="Pfam" id="PF03372"/>
    </source>
</evidence>
<keyword evidence="3" id="KW-0255">Endonuclease</keyword>
<evidence type="ECO:0000256" key="1">
    <source>
        <dbReference type="SAM" id="Phobius"/>
    </source>
</evidence>
<organism evidence="3 4">
    <name type="scientific">Mycolicibacterium bacteremicum</name>
    <name type="common">Mycobacterium bacteremicum</name>
    <dbReference type="NCBI Taxonomy" id="564198"/>
    <lineage>
        <taxon>Bacteria</taxon>
        <taxon>Bacillati</taxon>
        <taxon>Actinomycetota</taxon>
        <taxon>Actinomycetes</taxon>
        <taxon>Mycobacteriales</taxon>
        <taxon>Mycobacteriaceae</taxon>
        <taxon>Mycolicibacterium</taxon>
    </lineage>
</organism>
<keyword evidence="4" id="KW-1185">Reference proteome</keyword>
<dbReference type="AlphaFoldDB" id="A0A1W9YPW8"/>
<comment type="caution">
    <text evidence="3">The sequence shown here is derived from an EMBL/GenBank/DDBJ whole genome shotgun (WGS) entry which is preliminary data.</text>
</comment>
<sequence>MRRFRLLAAVLGGLLLLIAATGIGAHFVGVTSTAVAWIASFTPIAVLLAVPALLLLLIGRRRRTAVAAAAVLIVGLATQVPLYHGTAGERVPAESVRLMQANIRLGGADPVALVHSVDGRDVDLLTVIELTEHAVTELSGAGLDRLLPFSCERPRAGGGGAGIYSRYPLRDCGRLDGFVLNNVRALADVPGVGPTAVYALHPLPPYPEPAWKWVHELKRLRPILQAEANPMLVGADFNSTYDHKQYRELLANAQRAGAPPLHDAAEYVGAGVVPTFPADRLIPPVLAIDRILARGFEPLSFERFDVPGSDHLGVVGNLGLPQMNSN</sequence>
<evidence type="ECO:0000313" key="4">
    <source>
        <dbReference type="Proteomes" id="UP000192366"/>
    </source>
</evidence>
<evidence type="ECO:0000313" key="3">
    <source>
        <dbReference type="EMBL" id="ORA02106.1"/>
    </source>
</evidence>
<name>A0A1W9YPW8_MYCBA</name>
<reference evidence="3 4" key="1">
    <citation type="submission" date="2017-02" db="EMBL/GenBank/DDBJ databases">
        <title>The new phylogeny of genus Mycobacterium.</title>
        <authorList>
            <person name="Tortoli E."/>
            <person name="Trovato A."/>
            <person name="Cirillo D.M."/>
        </authorList>
    </citation>
    <scope>NUCLEOTIDE SEQUENCE [LARGE SCALE GENOMIC DNA]</scope>
    <source>
        <strain evidence="3 4">DSM 45578</strain>
    </source>
</reference>
<feature type="transmembrane region" description="Helical" evidence="1">
    <location>
        <begin position="34"/>
        <end position="58"/>
    </location>
</feature>
<dbReference type="InterPro" id="IPR005135">
    <property type="entry name" value="Endo/exonuclease/phosphatase"/>
</dbReference>
<dbReference type="SUPFAM" id="SSF56219">
    <property type="entry name" value="DNase I-like"/>
    <property type="match status" value="1"/>
</dbReference>
<protein>
    <submittedName>
        <fullName evidence="3">Endonuclease</fullName>
    </submittedName>
</protein>
<proteinExistence type="predicted"/>
<dbReference type="Proteomes" id="UP000192366">
    <property type="component" value="Unassembled WGS sequence"/>
</dbReference>
<keyword evidence="1" id="KW-1133">Transmembrane helix</keyword>
<dbReference type="Pfam" id="PF03372">
    <property type="entry name" value="Exo_endo_phos"/>
    <property type="match status" value="1"/>
</dbReference>
<dbReference type="EMBL" id="MVHJ01000034">
    <property type="protein sequence ID" value="ORA02106.1"/>
    <property type="molecule type" value="Genomic_DNA"/>
</dbReference>
<dbReference type="Gene3D" id="3.60.10.10">
    <property type="entry name" value="Endonuclease/exonuclease/phosphatase"/>
    <property type="match status" value="1"/>
</dbReference>
<dbReference type="InterPro" id="IPR036691">
    <property type="entry name" value="Endo/exonu/phosph_ase_sf"/>
</dbReference>
<dbReference type="RefSeq" id="WP_083061648.1">
    <property type="nucleotide sequence ID" value="NZ_JACKVM010000014.1"/>
</dbReference>